<dbReference type="Pfam" id="PF13361">
    <property type="entry name" value="UvrD_C"/>
    <property type="match status" value="1"/>
</dbReference>
<evidence type="ECO:0000259" key="16">
    <source>
        <dbReference type="PROSITE" id="PS51198"/>
    </source>
</evidence>
<keyword evidence="8 15" id="KW-0067">ATP-binding</keyword>
<evidence type="ECO:0000256" key="7">
    <source>
        <dbReference type="ARBA" id="ARBA00022839"/>
    </source>
</evidence>
<keyword evidence="2" id="KW-0540">Nuclease</keyword>
<dbReference type="GO" id="GO:0043138">
    <property type="term" value="F:3'-5' DNA helicase activity"/>
    <property type="evidence" value="ECO:0007669"/>
    <property type="project" value="UniProtKB-EC"/>
</dbReference>
<dbReference type="PANTHER" id="PTHR11070:SF2">
    <property type="entry name" value="ATP-DEPENDENT DNA HELICASE SRS2"/>
    <property type="match status" value="1"/>
</dbReference>
<keyword evidence="11" id="KW-0413">Isomerase</keyword>
<evidence type="ECO:0000256" key="8">
    <source>
        <dbReference type="ARBA" id="ARBA00022840"/>
    </source>
</evidence>
<dbReference type="InterPro" id="IPR000212">
    <property type="entry name" value="DNA_helicase_UvrD/REP"/>
</dbReference>
<evidence type="ECO:0000256" key="14">
    <source>
        <dbReference type="ARBA" id="ARBA00048988"/>
    </source>
</evidence>
<dbReference type="GO" id="GO:0005524">
    <property type="term" value="F:ATP binding"/>
    <property type="evidence" value="ECO:0007669"/>
    <property type="project" value="UniProtKB-UniRule"/>
</dbReference>
<dbReference type="Gene3D" id="1.10.10.160">
    <property type="match status" value="1"/>
</dbReference>
<dbReference type="GO" id="GO:0000725">
    <property type="term" value="P:recombinational repair"/>
    <property type="evidence" value="ECO:0007669"/>
    <property type="project" value="TreeGrafter"/>
</dbReference>
<feature type="binding site" evidence="15">
    <location>
        <begin position="33"/>
        <end position="40"/>
    </location>
    <ligand>
        <name>ATP</name>
        <dbReference type="ChEBI" id="CHEBI:30616"/>
    </ligand>
</feature>
<dbReference type="PANTHER" id="PTHR11070">
    <property type="entry name" value="UVRD / RECB / PCRA DNA HELICASE FAMILY MEMBER"/>
    <property type="match status" value="1"/>
</dbReference>
<dbReference type="Gene3D" id="3.90.320.10">
    <property type="match status" value="1"/>
</dbReference>
<dbReference type="EC" id="5.6.2.4" evidence="13"/>
<protein>
    <recommendedName>
        <fullName evidence="13">DNA 3'-5' helicase</fullName>
        <ecNumber evidence="13">5.6.2.4</ecNumber>
    </recommendedName>
</protein>
<dbReference type="Pfam" id="PF00580">
    <property type="entry name" value="UvrD-helicase"/>
    <property type="match status" value="1"/>
</dbReference>
<dbReference type="Gene3D" id="3.40.50.300">
    <property type="entry name" value="P-loop containing nucleotide triphosphate hydrolases"/>
    <property type="match status" value="2"/>
</dbReference>
<keyword evidence="6 15" id="KW-0347">Helicase</keyword>
<evidence type="ECO:0000256" key="6">
    <source>
        <dbReference type="ARBA" id="ARBA00022806"/>
    </source>
</evidence>
<sequence>MDLKKRFQEEYKTLNKAQREAVNATDGPVMVVAGPGTGKTQILALRIANILQKTDTKPENILALTFTNTGVISMRERLFNIIGDTAYRTNIFTFHAFCEHIIKELPFYFEELEGARVISDLERVEIVESIIKENKFKDLVSFHDEFSFLNKIVGGILNIKKEGLSPAEFIEKLPAWKQTLLAGEDLYYKKDFGKYKKGDLKPTEAEKVNKKISQAEELGEIFTFYQQELKKRGFYDFSDMVLYVLAELVKNKNLKADIQEKYQYILVDEHQDTNEGQNTLMELLTDAPHLEGKPNIFTVGDEKQSIYRFQGASAETFSRFQSLYTEINSIKLTENYRSTQNILDGAHSLIVKSKALEDSPSLHSNIEENDKISICEFSNYKFEFLYLAEEVKRRIDAGVAPSEIAVLYRANKNVEDIKTIFDFYKIHYTIFSKDKILDDPNIRNLIYILKVIHNLNDDHNLGKSFFAKFLKFDSYDVIKILDKFKYSRNRNIKHIFAIMQDSQTLNEIEVKNIKDFLNFAKTIKELKIESQNQNFPDFFKIFLAKIGYLKYMLSSADSRLQIIKLDKLLDEIKRQNKTRRAYSLTDFIYFVDAFSKYNLDITSTAPEIIEGVSLMTAHGSKGQEFEYVYIINTTRKAWEGGGRRGNSVALPIYQYDGDIEDERRLFYVAMTRAKKFLNISYARTDNDGREHEESEFVKEIDPLFKEETKMKKFEEKNVENLNVFLNAGKKSASIFEPQYLKELFFKRGLNVSALNNYLSCPKKYLHKNLIRIPDVYSPTLKFGDLIHKSLELFFNASVRAEKILSKEILLEFFEKELIKTYFPEKEEEKFRKRGEKALSEYYDEYSDIWTYKIKTEFNVKRDFELDNRETLKLTGFIDKVETNDEDNTINIVDYKTGRTFSEKTKEEKAAYERQIVFYHLLLQDYDEGNLSVTKSILDFVEKNKKGKFEQYSFEVTKEHLDKLREEINLCAHEILSMEFLKKGCDKNDCEWCKIEK</sequence>
<dbReference type="InterPro" id="IPR038726">
    <property type="entry name" value="PDDEXK_AddAB-type"/>
</dbReference>
<keyword evidence="3 15" id="KW-0547">Nucleotide-binding</keyword>
<evidence type="ECO:0000256" key="15">
    <source>
        <dbReference type="PROSITE-ProRule" id="PRU00560"/>
    </source>
</evidence>
<keyword evidence="9" id="KW-0238">DNA-binding</keyword>
<comment type="caution">
    <text evidence="18">The sequence shown here is derived from an EMBL/GenBank/DDBJ whole genome shotgun (WGS) entry which is preliminary data.</text>
</comment>
<dbReference type="InterPro" id="IPR014017">
    <property type="entry name" value="DNA_helicase_UvrD-like_C"/>
</dbReference>
<dbReference type="InterPro" id="IPR027417">
    <property type="entry name" value="P-loop_NTPase"/>
</dbReference>
<dbReference type="PROSITE" id="PS51198">
    <property type="entry name" value="UVRD_HELICASE_ATP_BIND"/>
    <property type="match status" value="1"/>
</dbReference>
<evidence type="ECO:0000256" key="5">
    <source>
        <dbReference type="ARBA" id="ARBA00022801"/>
    </source>
</evidence>
<dbReference type="InterPro" id="IPR013986">
    <property type="entry name" value="DExx_box_DNA_helicase_dom_sf"/>
</dbReference>
<name>A0A1F6UUU6_9BACT</name>
<evidence type="ECO:0000256" key="3">
    <source>
        <dbReference type="ARBA" id="ARBA00022741"/>
    </source>
</evidence>
<evidence type="ECO:0000256" key="10">
    <source>
        <dbReference type="ARBA" id="ARBA00023204"/>
    </source>
</evidence>
<dbReference type="InterPro" id="IPR014016">
    <property type="entry name" value="UvrD-like_ATP-bd"/>
</dbReference>
<dbReference type="InterPro" id="IPR011604">
    <property type="entry name" value="PDDEXK-like_dom_sf"/>
</dbReference>
<keyword evidence="5 15" id="KW-0378">Hydrolase</keyword>
<dbReference type="CDD" id="cd17932">
    <property type="entry name" value="DEXQc_UvrD"/>
    <property type="match status" value="1"/>
</dbReference>
<keyword evidence="7" id="KW-0269">Exonuclease</keyword>
<comment type="catalytic activity">
    <reaction evidence="12">
        <text>Couples ATP hydrolysis with the unwinding of duplex DNA by translocating in the 3'-5' direction.</text>
        <dbReference type="EC" id="5.6.2.4"/>
    </reaction>
</comment>
<evidence type="ECO:0000256" key="11">
    <source>
        <dbReference type="ARBA" id="ARBA00023235"/>
    </source>
</evidence>
<evidence type="ECO:0000256" key="1">
    <source>
        <dbReference type="ARBA" id="ARBA00009922"/>
    </source>
</evidence>
<dbReference type="GO" id="GO:0003677">
    <property type="term" value="F:DNA binding"/>
    <property type="evidence" value="ECO:0007669"/>
    <property type="project" value="UniProtKB-KW"/>
</dbReference>
<reference evidence="18 19" key="1">
    <citation type="journal article" date="2016" name="Nat. Commun.">
        <title>Thousands of microbial genomes shed light on interconnected biogeochemical processes in an aquifer system.</title>
        <authorList>
            <person name="Anantharaman K."/>
            <person name="Brown C.T."/>
            <person name="Hug L.A."/>
            <person name="Sharon I."/>
            <person name="Castelle C.J."/>
            <person name="Probst A.J."/>
            <person name="Thomas B.C."/>
            <person name="Singh A."/>
            <person name="Wilkins M.J."/>
            <person name="Karaoz U."/>
            <person name="Brodie E.L."/>
            <person name="Williams K.H."/>
            <person name="Hubbard S.S."/>
            <person name="Banfield J.F."/>
        </authorList>
    </citation>
    <scope>NUCLEOTIDE SEQUENCE [LARGE SCALE GENOMIC DNA]</scope>
</reference>
<evidence type="ECO:0000256" key="12">
    <source>
        <dbReference type="ARBA" id="ARBA00034617"/>
    </source>
</evidence>
<proteinExistence type="inferred from homology"/>
<dbReference type="Gene3D" id="1.10.486.10">
    <property type="entry name" value="PCRA, domain 4"/>
    <property type="match status" value="1"/>
</dbReference>
<dbReference type="SUPFAM" id="SSF52980">
    <property type="entry name" value="Restriction endonuclease-like"/>
    <property type="match status" value="1"/>
</dbReference>
<evidence type="ECO:0000256" key="13">
    <source>
        <dbReference type="ARBA" id="ARBA00034808"/>
    </source>
</evidence>
<accession>A0A1F6UUU6</accession>
<dbReference type="AlphaFoldDB" id="A0A1F6UUU6"/>
<dbReference type="SUPFAM" id="SSF52540">
    <property type="entry name" value="P-loop containing nucleoside triphosphate hydrolases"/>
    <property type="match status" value="1"/>
</dbReference>
<evidence type="ECO:0000256" key="9">
    <source>
        <dbReference type="ARBA" id="ARBA00023125"/>
    </source>
</evidence>
<dbReference type="STRING" id="1801732.A2814_02000"/>
<evidence type="ECO:0000313" key="19">
    <source>
        <dbReference type="Proteomes" id="UP000177869"/>
    </source>
</evidence>
<evidence type="ECO:0000259" key="17">
    <source>
        <dbReference type="PROSITE" id="PS51217"/>
    </source>
</evidence>
<gene>
    <name evidence="18" type="ORF">A2814_02000</name>
</gene>
<comment type="catalytic activity">
    <reaction evidence="14">
        <text>ATP + H2O = ADP + phosphate + H(+)</text>
        <dbReference type="Rhea" id="RHEA:13065"/>
        <dbReference type="ChEBI" id="CHEBI:15377"/>
        <dbReference type="ChEBI" id="CHEBI:15378"/>
        <dbReference type="ChEBI" id="CHEBI:30616"/>
        <dbReference type="ChEBI" id="CHEBI:43474"/>
        <dbReference type="ChEBI" id="CHEBI:456216"/>
        <dbReference type="EC" id="5.6.2.4"/>
    </reaction>
</comment>
<dbReference type="EMBL" id="MFTI01000006">
    <property type="protein sequence ID" value="OGI61089.1"/>
    <property type="molecule type" value="Genomic_DNA"/>
</dbReference>
<comment type="similarity">
    <text evidence="1">Belongs to the helicase family. UvrD subfamily.</text>
</comment>
<dbReference type="InterPro" id="IPR011335">
    <property type="entry name" value="Restrct_endonuc-II-like"/>
</dbReference>
<keyword evidence="10" id="KW-0234">DNA repair</keyword>
<dbReference type="Pfam" id="PF12705">
    <property type="entry name" value="PDDEXK_1"/>
    <property type="match status" value="1"/>
</dbReference>
<feature type="domain" description="UvrD-like helicase C-terminal" evidence="17">
    <location>
        <begin position="340"/>
        <end position="622"/>
    </location>
</feature>
<feature type="domain" description="UvrD-like helicase ATP-binding" evidence="16">
    <location>
        <begin position="12"/>
        <end position="339"/>
    </location>
</feature>
<keyword evidence="4" id="KW-0227">DNA damage</keyword>
<dbReference type="GO" id="GO:0004527">
    <property type="term" value="F:exonuclease activity"/>
    <property type="evidence" value="ECO:0007669"/>
    <property type="project" value="UniProtKB-KW"/>
</dbReference>
<evidence type="ECO:0000313" key="18">
    <source>
        <dbReference type="EMBL" id="OGI61089.1"/>
    </source>
</evidence>
<dbReference type="Proteomes" id="UP000177869">
    <property type="component" value="Unassembled WGS sequence"/>
</dbReference>
<organism evidence="18 19">
    <name type="scientific">Candidatus Nomurabacteria bacterium RIFCSPHIGHO2_01_FULL_38_19</name>
    <dbReference type="NCBI Taxonomy" id="1801732"/>
    <lineage>
        <taxon>Bacteria</taxon>
        <taxon>Candidatus Nomuraibacteriota</taxon>
    </lineage>
</organism>
<evidence type="ECO:0000256" key="2">
    <source>
        <dbReference type="ARBA" id="ARBA00022722"/>
    </source>
</evidence>
<evidence type="ECO:0000256" key="4">
    <source>
        <dbReference type="ARBA" id="ARBA00022763"/>
    </source>
</evidence>
<dbReference type="PROSITE" id="PS51217">
    <property type="entry name" value="UVRD_HELICASE_CTER"/>
    <property type="match status" value="1"/>
</dbReference>